<dbReference type="AlphaFoldDB" id="A0AAP0GF85"/>
<evidence type="ECO:0000256" key="8">
    <source>
        <dbReference type="ARBA" id="ARBA00023186"/>
    </source>
</evidence>
<keyword evidence="9" id="KW-0966">Cell projection</keyword>
<dbReference type="SUPFAM" id="SSF54236">
    <property type="entry name" value="Ubiquitin-like"/>
    <property type="match status" value="1"/>
</dbReference>
<dbReference type="PROSITE" id="PS50245">
    <property type="entry name" value="CAP_GLY_2"/>
    <property type="match status" value="1"/>
</dbReference>
<dbReference type="PROSITE" id="PS00845">
    <property type="entry name" value="CAP_GLY_1"/>
    <property type="match status" value="1"/>
</dbReference>
<dbReference type="Pfam" id="PF01302">
    <property type="entry name" value="CAP_GLY"/>
    <property type="match status" value="1"/>
</dbReference>
<comment type="subunit">
    <text evidence="10">Supercomplex made of cofactors A to E. Cofactors A and D function by capturing and stabilizing tubulin in a quasi-native conformation. Cofactor E binds to the cofactor D-tubulin complex; interaction with cofactor C then causes the release of tubulin polypeptides that are committed to the native state.</text>
</comment>
<keyword evidence="5" id="KW-0433">Leucine-rich repeat</keyword>
<evidence type="ECO:0000313" key="13">
    <source>
        <dbReference type="Proteomes" id="UP001418222"/>
    </source>
</evidence>
<evidence type="ECO:0000256" key="4">
    <source>
        <dbReference type="ARBA" id="ARBA00022490"/>
    </source>
</evidence>
<comment type="similarity">
    <text evidence="3">Belongs to the TBCE family.</text>
</comment>
<evidence type="ECO:0000259" key="11">
    <source>
        <dbReference type="PROSITE" id="PS50245"/>
    </source>
</evidence>
<dbReference type="PANTHER" id="PTHR45973">
    <property type="entry name" value="PROTEIN PHOSPHATASE 1 REGULATORY SUBUNIT SDS22-RELATED"/>
    <property type="match status" value="1"/>
</dbReference>
<organism evidence="12 13">
    <name type="scientific">Platanthera zijinensis</name>
    <dbReference type="NCBI Taxonomy" id="2320716"/>
    <lineage>
        <taxon>Eukaryota</taxon>
        <taxon>Viridiplantae</taxon>
        <taxon>Streptophyta</taxon>
        <taxon>Embryophyta</taxon>
        <taxon>Tracheophyta</taxon>
        <taxon>Spermatophyta</taxon>
        <taxon>Magnoliopsida</taxon>
        <taxon>Liliopsida</taxon>
        <taxon>Asparagales</taxon>
        <taxon>Orchidaceae</taxon>
        <taxon>Orchidoideae</taxon>
        <taxon>Orchideae</taxon>
        <taxon>Orchidinae</taxon>
        <taxon>Platanthera</taxon>
    </lineage>
</organism>
<dbReference type="InterPro" id="IPR036859">
    <property type="entry name" value="CAP-Gly_dom_sf"/>
</dbReference>
<dbReference type="InterPro" id="IPR000938">
    <property type="entry name" value="CAP-Gly_domain"/>
</dbReference>
<accession>A0AAP0GF85</accession>
<evidence type="ECO:0000256" key="7">
    <source>
        <dbReference type="ARBA" id="ARBA00023069"/>
    </source>
</evidence>
<dbReference type="SUPFAM" id="SSF52058">
    <property type="entry name" value="L domain-like"/>
    <property type="match status" value="1"/>
</dbReference>
<evidence type="ECO:0000256" key="6">
    <source>
        <dbReference type="ARBA" id="ARBA00022737"/>
    </source>
</evidence>
<keyword evidence="4" id="KW-0963">Cytoplasm</keyword>
<dbReference type="Gene3D" id="3.80.10.10">
    <property type="entry name" value="Ribonuclease Inhibitor"/>
    <property type="match status" value="2"/>
</dbReference>
<dbReference type="SUPFAM" id="SSF74924">
    <property type="entry name" value="Cap-Gly domain"/>
    <property type="match status" value="1"/>
</dbReference>
<dbReference type="PROSITE" id="PS51450">
    <property type="entry name" value="LRR"/>
    <property type="match status" value="2"/>
</dbReference>
<keyword evidence="7" id="KW-0969">Cilium</keyword>
<keyword evidence="8" id="KW-0143">Chaperone</keyword>
<evidence type="ECO:0000256" key="5">
    <source>
        <dbReference type="ARBA" id="ARBA00022614"/>
    </source>
</evidence>
<dbReference type="Proteomes" id="UP001418222">
    <property type="component" value="Unassembled WGS sequence"/>
</dbReference>
<dbReference type="GO" id="GO:0005737">
    <property type="term" value="C:cytoplasm"/>
    <property type="evidence" value="ECO:0007669"/>
    <property type="project" value="UniProtKB-SubCell"/>
</dbReference>
<evidence type="ECO:0000256" key="10">
    <source>
        <dbReference type="ARBA" id="ARBA00026055"/>
    </source>
</evidence>
<gene>
    <name evidence="12" type="ORF">KSP39_PZI000251</name>
</gene>
<dbReference type="InterPro" id="IPR044079">
    <property type="entry name" value="Ubl_TBCE"/>
</dbReference>
<name>A0AAP0GF85_9ASPA</name>
<evidence type="ECO:0000256" key="1">
    <source>
        <dbReference type="ARBA" id="ARBA00004138"/>
    </source>
</evidence>
<keyword evidence="6" id="KW-0677">Repeat</keyword>
<dbReference type="SMART" id="SM01052">
    <property type="entry name" value="CAP_GLY"/>
    <property type="match status" value="1"/>
</dbReference>
<dbReference type="FunFam" id="3.80.10.10:FF:000846">
    <property type="entry name" value="Predicted protein"/>
    <property type="match status" value="1"/>
</dbReference>
<dbReference type="InterPro" id="IPR001611">
    <property type="entry name" value="Leu-rich_rpt"/>
</dbReference>
<reference evidence="12 13" key="1">
    <citation type="journal article" date="2022" name="Nat. Plants">
        <title>Genomes of leafy and leafless Platanthera orchids illuminate the evolution of mycoheterotrophy.</title>
        <authorList>
            <person name="Li M.H."/>
            <person name="Liu K.W."/>
            <person name="Li Z."/>
            <person name="Lu H.C."/>
            <person name="Ye Q.L."/>
            <person name="Zhang D."/>
            <person name="Wang J.Y."/>
            <person name="Li Y.F."/>
            <person name="Zhong Z.M."/>
            <person name="Liu X."/>
            <person name="Yu X."/>
            <person name="Liu D.K."/>
            <person name="Tu X.D."/>
            <person name="Liu B."/>
            <person name="Hao Y."/>
            <person name="Liao X.Y."/>
            <person name="Jiang Y.T."/>
            <person name="Sun W.H."/>
            <person name="Chen J."/>
            <person name="Chen Y.Q."/>
            <person name="Ai Y."/>
            <person name="Zhai J.W."/>
            <person name="Wu S.S."/>
            <person name="Zhou Z."/>
            <person name="Hsiao Y.Y."/>
            <person name="Wu W.L."/>
            <person name="Chen Y.Y."/>
            <person name="Lin Y.F."/>
            <person name="Hsu J.L."/>
            <person name="Li C.Y."/>
            <person name="Wang Z.W."/>
            <person name="Zhao X."/>
            <person name="Zhong W.Y."/>
            <person name="Ma X.K."/>
            <person name="Ma L."/>
            <person name="Huang J."/>
            <person name="Chen G.Z."/>
            <person name="Huang M.Z."/>
            <person name="Huang L."/>
            <person name="Peng D.H."/>
            <person name="Luo Y.B."/>
            <person name="Zou S.Q."/>
            <person name="Chen S.P."/>
            <person name="Lan S."/>
            <person name="Tsai W.C."/>
            <person name="Van de Peer Y."/>
            <person name="Liu Z.J."/>
        </authorList>
    </citation>
    <scope>NUCLEOTIDE SEQUENCE [LARGE SCALE GENOMIC DNA]</scope>
    <source>
        <strain evidence="12">Lor287</strain>
    </source>
</reference>
<evidence type="ECO:0000256" key="2">
    <source>
        <dbReference type="ARBA" id="ARBA00004496"/>
    </source>
</evidence>
<dbReference type="InterPro" id="IPR050576">
    <property type="entry name" value="Cilia_flagella_integrity"/>
</dbReference>
<dbReference type="Gene3D" id="3.10.20.90">
    <property type="entry name" value="Phosphatidylinositol 3-kinase Catalytic Subunit, Chain A, domain 1"/>
    <property type="match status" value="1"/>
</dbReference>
<evidence type="ECO:0000256" key="9">
    <source>
        <dbReference type="ARBA" id="ARBA00023273"/>
    </source>
</evidence>
<protein>
    <recommendedName>
        <fullName evidence="11">CAP-Gly domain-containing protein</fullName>
    </recommendedName>
</protein>
<evidence type="ECO:0000256" key="3">
    <source>
        <dbReference type="ARBA" id="ARBA00006286"/>
    </source>
</evidence>
<dbReference type="EMBL" id="JBBWWQ010000001">
    <property type="protein sequence ID" value="KAK8956744.1"/>
    <property type="molecule type" value="Genomic_DNA"/>
</dbReference>
<comment type="caution">
    <text evidence="12">The sequence shown here is derived from an EMBL/GenBank/DDBJ whole genome shotgun (WGS) entry which is preliminary data.</text>
</comment>
<dbReference type="Gene3D" id="2.30.30.190">
    <property type="entry name" value="CAP Gly-rich-like domain"/>
    <property type="match status" value="1"/>
</dbReference>
<dbReference type="InterPro" id="IPR029071">
    <property type="entry name" value="Ubiquitin-like_domsf"/>
</dbReference>
<keyword evidence="13" id="KW-1185">Reference proteome</keyword>
<comment type="subcellular location">
    <subcellularLocation>
        <location evidence="1">Cell projection</location>
        <location evidence="1">Cilium</location>
    </subcellularLocation>
    <subcellularLocation>
        <location evidence="2">Cytoplasm</location>
    </subcellularLocation>
</comment>
<dbReference type="CDD" id="cd17044">
    <property type="entry name" value="Ubl_TBCE"/>
    <property type="match status" value="1"/>
</dbReference>
<evidence type="ECO:0000313" key="12">
    <source>
        <dbReference type="EMBL" id="KAK8956744.1"/>
    </source>
</evidence>
<proteinExistence type="inferred from homology"/>
<dbReference type="FunFam" id="3.80.10.10:FF:000752">
    <property type="entry name" value="Tubulin-folding cofactor E"/>
    <property type="match status" value="1"/>
</dbReference>
<sequence>MGESSSTAAWVSLQVAEAVEENELGICVGRRVHTVGNPQRIGTVLYIGPVEGQAGEWVGVEWDDGNGKHDGVVAGVRYFMASREMSASLVRSKSLSIGISFLKALHLRYRGESTKEEEDEMYVLSSSKRRVSIQLIGKSKIEEKLKHFEDLHGASIPYMGIGSVNPSHEISNIVPNLKELDLTGNLLSRWQDINSLCEALPALEILNLTNNLLEINVPELSSLKSIRILVLNNCGVSWKQVERLKQYLPAVEELHLMGNNISTTTPIPFEPDIPNVEGFKSLRLLNLEDSCINLWEEIMKLSNLRSLQQLHLNKNKLNRIFYTTNHPLPALQDGCHAPFENLECLLLGSNEIDALASVDSLNFFPSLVDVRLSENPVTDLSKGGVSRFVLVARLAKVKILNGSEISARERKESEIRYVRLVMTMMQSADPQEINVHHPRFAELKSIHEIDDDKPSAGISIPQKMSASLITITLMCVGASMGERQPLVKKLPPTTTVGRLKVLCESFFKLKGIKLRLFLQEKDSPLPTVLDDDMVPLMDAGAGTEATILVDEEN</sequence>
<dbReference type="InterPro" id="IPR032675">
    <property type="entry name" value="LRR_dom_sf"/>
</dbReference>
<dbReference type="PANTHER" id="PTHR45973:SF9">
    <property type="entry name" value="LEUCINE-RICH REPEAT-CONTAINING PROTEIN 46"/>
    <property type="match status" value="1"/>
</dbReference>
<dbReference type="FunFam" id="3.10.20.90:FF:000187">
    <property type="entry name" value="Tubulin-folding cofactor E"/>
    <property type="match status" value="1"/>
</dbReference>
<feature type="domain" description="CAP-Gly" evidence="11">
    <location>
        <begin position="48"/>
        <end position="91"/>
    </location>
</feature>
<dbReference type="FunFam" id="2.30.30.190:FF:000016">
    <property type="entry name" value="Tubulin-folding cofactor E"/>
    <property type="match status" value="1"/>
</dbReference>